<dbReference type="EMBL" id="CAESAO010000030">
    <property type="protein sequence ID" value="CAB4340307.1"/>
    <property type="molecule type" value="Genomic_DNA"/>
</dbReference>
<evidence type="ECO:0000313" key="1">
    <source>
        <dbReference type="EMBL" id="CAB4340307.1"/>
    </source>
</evidence>
<dbReference type="PANTHER" id="PTHR39624">
    <property type="entry name" value="PROTEIN INVOLVED IN RIMO-MEDIATED BETA-METHYLTHIOLATION OF RIBOSOMAL PROTEIN S12 YCAO"/>
    <property type="match status" value="1"/>
</dbReference>
<dbReference type="PANTHER" id="PTHR39624:SF2">
    <property type="entry name" value="OSMC-LIKE PROTEIN"/>
    <property type="match status" value="1"/>
</dbReference>
<dbReference type="Pfam" id="PF02566">
    <property type="entry name" value="OsmC"/>
    <property type="match status" value="1"/>
</dbReference>
<dbReference type="InterPro" id="IPR015946">
    <property type="entry name" value="KH_dom-like_a/b"/>
</dbReference>
<protein>
    <submittedName>
        <fullName evidence="1">Unannotated protein</fullName>
    </submittedName>
</protein>
<accession>A0A6J5ZH57</accession>
<dbReference type="SUPFAM" id="SSF82784">
    <property type="entry name" value="OsmC-like"/>
    <property type="match status" value="1"/>
</dbReference>
<name>A0A6J5ZH57_9ZZZZ</name>
<reference evidence="1" key="1">
    <citation type="submission" date="2020-05" db="EMBL/GenBank/DDBJ databases">
        <authorList>
            <person name="Chiriac C."/>
            <person name="Salcher M."/>
            <person name="Ghai R."/>
            <person name="Kavagutti S V."/>
        </authorList>
    </citation>
    <scope>NUCLEOTIDE SEQUENCE</scope>
</reference>
<dbReference type="InterPro" id="IPR003718">
    <property type="entry name" value="OsmC/Ohr_fam"/>
</dbReference>
<dbReference type="InterPro" id="IPR036102">
    <property type="entry name" value="OsmC/Ohrsf"/>
</dbReference>
<organism evidence="1">
    <name type="scientific">freshwater metagenome</name>
    <dbReference type="NCBI Taxonomy" id="449393"/>
    <lineage>
        <taxon>unclassified sequences</taxon>
        <taxon>metagenomes</taxon>
        <taxon>ecological metagenomes</taxon>
    </lineage>
</organism>
<gene>
    <name evidence="1" type="ORF">UFOPK3522_00528</name>
</gene>
<sequence length="134" mass="14720">MKAIATRRDGRQHSISIRDHELTVDEDAELGGANAGPTPLELLAASLASCVAVTVEMYAERKGWDVGKLEVEVDYATAERGTPTKFEVVLRVPSELSDEQVERLSVIAAKCPVHRTLDGEVMFDERVERIALTN</sequence>
<proteinExistence type="predicted"/>
<dbReference type="AlphaFoldDB" id="A0A6J5ZH57"/>
<dbReference type="Gene3D" id="3.30.300.20">
    <property type="match status" value="1"/>
</dbReference>